<dbReference type="InterPro" id="IPR014710">
    <property type="entry name" value="RmlC-like_jellyroll"/>
</dbReference>
<dbReference type="SUPFAM" id="SSF51182">
    <property type="entry name" value="RmlC-like cupins"/>
    <property type="match status" value="1"/>
</dbReference>
<dbReference type="EMBL" id="JBFOLJ010000009">
    <property type="protein sequence ID" value="KAL2508926.1"/>
    <property type="molecule type" value="Genomic_DNA"/>
</dbReference>
<accession>A0ABD1T876</accession>
<dbReference type="Proteomes" id="UP001604277">
    <property type="component" value="Unassembled WGS sequence"/>
</dbReference>
<sequence>MLNPVSNLYAQKIGTTENDHHFDPHQRTEEGHIKVLERFSKRSRILQGIENYRLAILEANPSTFVVPINCDAESVLIVVGGLLWCRRRKSRTPRDKLVNLFRQQKKGVIIRASQEQKRALTQQSGFEKGESWRPFNPLKKLPLFSIQFGQFFEVSPNDYEKLKDLDLSVSYMNIKKVRT</sequence>
<protein>
    <submittedName>
        <fullName evidence="1">Vicilin-like antimicrobial peptides 2-3</fullName>
    </submittedName>
</protein>
<dbReference type="InterPro" id="IPR050253">
    <property type="entry name" value="Seed_Storage-Functional"/>
</dbReference>
<dbReference type="PANTHER" id="PTHR31189">
    <property type="entry name" value="OS03G0336100 PROTEIN-RELATED"/>
    <property type="match status" value="1"/>
</dbReference>
<name>A0ABD1T876_9LAMI</name>
<dbReference type="InterPro" id="IPR011051">
    <property type="entry name" value="RmlC_Cupin_sf"/>
</dbReference>
<proteinExistence type="predicted"/>
<dbReference type="AlphaFoldDB" id="A0ABD1T876"/>
<dbReference type="PANTHER" id="PTHR31189:SF41">
    <property type="entry name" value="VICILIN C72"/>
    <property type="match status" value="1"/>
</dbReference>
<evidence type="ECO:0000313" key="2">
    <source>
        <dbReference type="Proteomes" id="UP001604277"/>
    </source>
</evidence>
<dbReference type="Gene3D" id="2.60.120.1450">
    <property type="match status" value="1"/>
</dbReference>
<gene>
    <name evidence="1" type="ORF">Fot_32573</name>
</gene>
<keyword evidence="2" id="KW-1185">Reference proteome</keyword>
<organism evidence="1 2">
    <name type="scientific">Forsythia ovata</name>
    <dbReference type="NCBI Taxonomy" id="205694"/>
    <lineage>
        <taxon>Eukaryota</taxon>
        <taxon>Viridiplantae</taxon>
        <taxon>Streptophyta</taxon>
        <taxon>Embryophyta</taxon>
        <taxon>Tracheophyta</taxon>
        <taxon>Spermatophyta</taxon>
        <taxon>Magnoliopsida</taxon>
        <taxon>eudicotyledons</taxon>
        <taxon>Gunneridae</taxon>
        <taxon>Pentapetalae</taxon>
        <taxon>asterids</taxon>
        <taxon>lamiids</taxon>
        <taxon>Lamiales</taxon>
        <taxon>Oleaceae</taxon>
        <taxon>Forsythieae</taxon>
        <taxon>Forsythia</taxon>
    </lineage>
</organism>
<evidence type="ECO:0000313" key="1">
    <source>
        <dbReference type="EMBL" id="KAL2508926.1"/>
    </source>
</evidence>
<comment type="caution">
    <text evidence="1">The sequence shown here is derived from an EMBL/GenBank/DDBJ whole genome shotgun (WGS) entry which is preliminary data.</text>
</comment>
<dbReference type="Gene3D" id="2.60.120.10">
    <property type="entry name" value="Jelly Rolls"/>
    <property type="match status" value="1"/>
</dbReference>
<reference evidence="2" key="1">
    <citation type="submission" date="2024-07" db="EMBL/GenBank/DDBJ databases">
        <title>Two chromosome-level genome assemblies of Korean endemic species Abeliophyllum distichum and Forsythia ovata (Oleaceae).</title>
        <authorList>
            <person name="Jang H."/>
        </authorList>
    </citation>
    <scope>NUCLEOTIDE SEQUENCE [LARGE SCALE GENOMIC DNA]</scope>
</reference>